<dbReference type="PANTHER" id="PTHR24379:SF121">
    <property type="entry name" value="C2H2-TYPE DOMAIN-CONTAINING PROTEIN"/>
    <property type="match status" value="1"/>
</dbReference>
<evidence type="ECO:0000256" key="3">
    <source>
        <dbReference type="ARBA" id="ARBA00022771"/>
    </source>
</evidence>
<evidence type="ECO:0000259" key="7">
    <source>
        <dbReference type="PROSITE" id="PS50157"/>
    </source>
</evidence>
<evidence type="ECO:0000256" key="6">
    <source>
        <dbReference type="SAM" id="MobiDB-lite"/>
    </source>
</evidence>
<dbReference type="Proteomes" id="UP001497623">
    <property type="component" value="Unassembled WGS sequence"/>
</dbReference>
<dbReference type="InterPro" id="IPR036236">
    <property type="entry name" value="Znf_C2H2_sf"/>
</dbReference>
<protein>
    <recommendedName>
        <fullName evidence="7">C2H2-type domain-containing protein</fullName>
    </recommendedName>
</protein>
<keyword evidence="3 5" id="KW-0863">Zinc-finger</keyword>
<feature type="domain" description="C2H2-type" evidence="7">
    <location>
        <begin position="341"/>
        <end position="364"/>
    </location>
</feature>
<feature type="compositionally biased region" description="Basic and acidic residues" evidence="6">
    <location>
        <begin position="112"/>
        <end position="127"/>
    </location>
</feature>
<comment type="caution">
    <text evidence="8">The sequence shown here is derived from an EMBL/GenBank/DDBJ whole genome shotgun (WGS) entry which is preliminary data.</text>
</comment>
<feature type="compositionally biased region" description="Polar residues" evidence="6">
    <location>
        <begin position="162"/>
        <end position="177"/>
    </location>
</feature>
<dbReference type="PANTHER" id="PTHR24379">
    <property type="entry name" value="KRAB AND ZINC FINGER DOMAIN-CONTAINING"/>
    <property type="match status" value="1"/>
</dbReference>
<accession>A0AAV2SZW6</accession>
<feature type="compositionally biased region" description="Basic and acidic residues" evidence="6">
    <location>
        <begin position="151"/>
        <end position="161"/>
    </location>
</feature>
<name>A0AAV2SZW6_MEGNR</name>
<gene>
    <name evidence="8" type="ORF">MNOR_LOCUS41944</name>
</gene>
<evidence type="ECO:0000256" key="2">
    <source>
        <dbReference type="ARBA" id="ARBA00022737"/>
    </source>
</evidence>
<feature type="compositionally biased region" description="Acidic residues" evidence="6">
    <location>
        <begin position="133"/>
        <end position="144"/>
    </location>
</feature>
<organism evidence="8 9">
    <name type="scientific">Meganyctiphanes norvegica</name>
    <name type="common">Northern krill</name>
    <name type="synonym">Thysanopoda norvegica</name>
    <dbReference type="NCBI Taxonomy" id="48144"/>
    <lineage>
        <taxon>Eukaryota</taxon>
        <taxon>Metazoa</taxon>
        <taxon>Ecdysozoa</taxon>
        <taxon>Arthropoda</taxon>
        <taxon>Crustacea</taxon>
        <taxon>Multicrustacea</taxon>
        <taxon>Malacostraca</taxon>
        <taxon>Eumalacostraca</taxon>
        <taxon>Eucarida</taxon>
        <taxon>Euphausiacea</taxon>
        <taxon>Euphausiidae</taxon>
        <taxon>Meganyctiphanes</taxon>
    </lineage>
</organism>
<dbReference type="EMBL" id="CAXKWB010181044">
    <property type="protein sequence ID" value="CAL4253915.1"/>
    <property type="molecule type" value="Genomic_DNA"/>
</dbReference>
<dbReference type="GO" id="GO:0008270">
    <property type="term" value="F:zinc ion binding"/>
    <property type="evidence" value="ECO:0007669"/>
    <property type="project" value="UniProtKB-KW"/>
</dbReference>
<feature type="non-terminal residue" evidence="8">
    <location>
        <position position="584"/>
    </location>
</feature>
<dbReference type="InterPro" id="IPR013087">
    <property type="entry name" value="Znf_C2H2_type"/>
</dbReference>
<feature type="domain" description="C2H2-type" evidence="7">
    <location>
        <begin position="367"/>
        <end position="395"/>
    </location>
</feature>
<evidence type="ECO:0000313" key="9">
    <source>
        <dbReference type="Proteomes" id="UP001497623"/>
    </source>
</evidence>
<feature type="domain" description="C2H2-type" evidence="7">
    <location>
        <begin position="423"/>
        <end position="451"/>
    </location>
</feature>
<keyword evidence="9" id="KW-1185">Reference proteome</keyword>
<feature type="region of interest" description="Disordered" evidence="6">
    <location>
        <begin position="104"/>
        <end position="195"/>
    </location>
</feature>
<dbReference type="AlphaFoldDB" id="A0AAV2SZW6"/>
<dbReference type="Gene3D" id="3.30.160.60">
    <property type="entry name" value="Classic Zinc Finger"/>
    <property type="match status" value="4"/>
</dbReference>
<keyword evidence="2" id="KW-0677">Repeat</keyword>
<evidence type="ECO:0000256" key="5">
    <source>
        <dbReference type="PROSITE-ProRule" id="PRU00042"/>
    </source>
</evidence>
<dbReference type="PROSITE" id="PS00028">
    <property type="entry name" value="ZINC_FINGER_C2H2_1"/>
    <property type="match status" value="3"/>
</dbReference>
<dbReference type="Pfam" id="PF13909">
    <property type="entry name" value="zf-H2C2_5"/>
    <property type="match status" value="1"/>
</dbReference>
<feature type="domain" description="C2H2-type" evidence="7">
    <location>
        <begin position="272"/>
        <end position="294"/>
    </location>
</feature>
<evidence type="ECO:0000256" key="1">
    <source>
        <dbReference type="ARBA" id="ARBA00022723"/>
    </source>
</evidence>
<reference evidence="8 9" key="1">
    <citation type="submission" date="2024-05" db="EMBL/GenBank/DDBJ databases">
        <authorList>
            <person name="Wallberg A."/>
        </authorList>
    </citation>
    <scope>NUCLEOTIDE SEQUENCE [LARGE SCALE GENOMIC DNA]</scope>
</reference>
<sequence length="584" mass="68529">MKHNGRNKNQVKVISNKIQHQKMSLVCCNIKFRTKVAFQDHRTIHTRGSQVFECRKCTFKCPKLHMMVAHNFVHEREKIAVRQEESKLVNKPWVVPKLRNNPQRGIQLTVDNSKRNDDMQKCSHQDDNTSTLEDLDVDSSESEETNSLSTLDRDLNSDKNDSYSSGSEDTRSLSTLYRDSDSSRSEEPRRVSTLDRDLDINTNDLKVIDREENLDSCVSEDTGTLSTLDRDLVSDKKYSKVIDSEKNSVERKQMSNSGDLANKNSESLVKKFTCLICDTVFQEESLFKKHVRIHFIDSNLESNISRRTNIFRFACVHCQFKCKYIDEYDLHKKTHYKNEAHVCKKCPRNFETKSHLQRHYIKVHKTYICQLCPFKSRHNNDLKNHLSLIHSGKKGSYLTNYSDLNVKKDFNTANTSDDSVKKYSKSLTCEKSFSCKKYLQENIKVHSNEKPFQCAFCSFKSRWKSNLNIHMEKHNKHLQQEELSIDNSQNEESKSENIFHCKICKYQTKDYLSLKIHIEDNHPITDTTKYVKAERLFPCNFCEYISKFPENVNRHTLRHHKYEIINTGKDKKFKRIVIKNVDEN</sequence>
<evidence type="ECO:0000313" key="8">
    <source>
        <dbReference type="EMBL" id="CAL4253915.1"/>
    </source>
</evidence>
<proteinExistence type="predicted"/>
<dbReference type="PROSITE" id="PS50157">
    <property type="entry name" value="ZINC_FINGER_C2H2_2"/>
    <property type="match status" value="4"/>
</dbReference>
<dbReference type="SUPFAM" id="SSF57667">
    <property type="entry name" value="beta-beta-alpha zinc fingers"/>
    <property type="match status" value="2"/>
</dbReference>
<keyword evidence="4" id="KW-0862">Zinc</keyword>
<dbReference type="SMART" id="SM00355">
    <property type="entry name" value="ZnF_C2H2"/>
    <property type="match status" value="9"/>
</dbReference>
<feature type="compositionally biased region" description="Basic and acidic residues" evidence="6">
    <location>
        <begin position="178"/>
        <end position="195"/>
    </location>
</feature>
<evidence type="ECO:0000256" key="4">
    <source>
        <dbReference type="ARBA" id="ARBA00022833"/>
    </source>
</evidence>
<dbReference type="Pfam" id="PF00096">
    <property type="entry name" value="zf-C2H2"/>
    <property type="match status" value="2"/>
</dbReference>
<keyword evidence="1" id="KW-0479">Metal-binding</keyword>